<protein>
    <submittedName>
        <fullName evidence="2">Uncharacterized protein</fullName>
    </submittedName>
</protein>
<dbReference type="AlphaFoldDB" id="A0A5B7KH28"/>
<proteinExistence type="predicted"/>
<evidence type="ECO:0000313" key="2">
    <source>
        <dbReference type="EMBL" id="MPD06530.1"/>
    </source>
</evidence>
<feature type="compositionally biased region" description="Low complexity" evidence="1">
    <location>
        <begin position="85"/>
        <end position="117"/>
    </location>
</feature>
<name>A0A5B7KH28_PORTR</name>
<evidence type="ECO:0000313" key="3">
    <source>
        <dbReference type="Proteomes" id="UP000324222"/>
    </source>
</evidence>
<dbReference type="Proteomes" id="UP000324222">
    <property type="component" value="Unassembled WGS sequence"/>
</dbReference>
<gene>
    <name evidence="2" type="ORF">E2C01_102345</name>
</gene>
<evidence type="ECO:0000256" key="1">
    <source>
        <dbReference type="SAM" id="MobiDB-lite"/>
    </source>
</evidence>
<organism evidence="2 3">
    <name type="scientific">Portunus trituberculatus</name>
    <name type="common">Swimming crab</name>
    <name type="synonym">Neptunus trituberculatus</name>
    <dbReference type="NCBI Taxonomy" id="210409"/>
    <lineage>
        <taxon>Eukaryota</taxon>
        <taxon>Metazoa</taxon>
        <taxon>Ecdysozoa</taxon>
        <taxon>Arthropoda</taxon>
        <taxon>Crustacea</taxon>
        <taxon>Multicrustacea</taxon>
        <taxon>Malacostraca</taxon>
        <taxon>Eumalacostraca</taxon>
        <taxon>Eucarida</taxon>
        <taxon>Decapoda</taxon>
        <taxon>Pleocyemata</taxon>
        <taxon>Brachyura</taxon>
        <taxon>Eubrachyura</taxon>
        <taxon>Portunoidea</taxon>
        <taxon>Portunidae</taxon>
        <taxon>Portuninae</taxon>
        <taxon>Portunus</taxon>
    </lineage>
</organism>
<keyword evidence="3" id="KW-1185">Reference proteome</keyword>
<comment type="caution">
    <text evidence="2">The sequence shown here is derived from an EMBL/GenBank/DDBJ whole genome shotgun (WGS) entry which is preliminary data.</text>
</comment>
<feature type="region of interest" description="Disordered" evidence="1">
    <location>
        <begin position="85"/>
        <end position="119"/>
    </location>
</feature>
<sequence length="154" mass="16943">MSFENIQQRVLQLRIIHNTDKSDITFLNCAKCGLHCKALKFTRASETYVTVKWCIRHCDCYGLPVTNSTTITSSTCYLVRHLSTSPSTSLSHEPSTSSSHEPSTSPSHEPSTSPSHEAPLLSRSWIHAAPIDSSGSVKQPPCFLEVSRGQGLNQ</sequence>
<dbReference type="EMBL" id="VSRR010151751">
    <property type="protein sequence ID" value="MPD06530.1"/>
    <property type="molecule type" value="Genomic_DNA"/>
</dbReference>
<accession>A0A5B7KH28</accession>
<reference evidence="2 3" key="1">
    <citation type="submission" date="2019-05" db="EMBL/GenBank/DDBJ databases">
        <title>Another draft genome of Portunus trituberculatus and its Hox gene families provides insights of decapod evolution.</title>
        <authorList>
            <person name="Jeong J.-H."/>
            <person name="Song I."/>
            <person name="Kim S."/>
            <person name="Choi T."/>
            <person name="Kim D."/>
            <person name="Ryu S."/>
            <person name="Kim W."/>
        </authorList>
    </citation>
    <scope>NUCLEOTIDE SEQUENCE [LARGE SCALE GENOMIC DNA]</scope>
    <source>
        <tissue evidence="2">Muscle</tissue>
    </source>
</reference>